<dbReference type="Proteomes" id="UP001251870">
    <property type="component" value="Unassembled WGS sequence"/>
</dbReference>
<dbReference type="InterPro" id="IPR014519">
    <property type="entry name" value="UCP024492"/>
</dbReference>
<comment type="caution">
    <text evidence="1">The sequence shown here is derived from an EMBL/GenBank/DDBJ whole genome shotgun (WGS) entry which is preliminary data.</text>
</comment>
<evidence type="ECO:0000313" key="1">
    <source>
        <dbReference type="EMBL" id="MDR8019486.1"/>
    </source>
</evidence>
<dbReference type="PANTHER" id="PTHR39337">
    <property type="entry name" value="BLR5642 PROTEIN"/>
    <property type="match status" value="1"/>
</dbReference>
<protein>
    <submittedName>
        <fullName evidence="1">DUF488 domain-containing protein</fullName>
    </submittedName>
</protein>
<reference evidence="1 2" key="1">
    <citation type="submission" date="2023-09" db="EMBL/GenBank/DDBJ databases">
        <title>Description of three actinobacteria isolated from air of manufacturing shop in a pharmaceutical factory.</title>
        <authorList>
            <person name="Zhang D.-F."/>
        </authorList>
    </citation>
    <scope>NUCLEOTIDE SEQUENCE [LARGE SCALE GENOMIC DNA]</scope>
    <source>
        <strain evidence="1 2">LY-0111</strain>
    </source>
</reference>
<dbReference type="PIRSF" id="PIRSF024492">
    <property type="entry name" value="UCP024492"/>
    <property type="match status" value="1"/>
</dbReference>
<organism evidence="1 2">
    <name type="scientific">Nesterenkonia aerolata</name>
    <dbReference type="NCBI Taxonomy" id="3074079"/>
    <lineage>
        <taxon>Bacteria</taxon>
        <taxon>Bacillati</taxon>
        <taxon>Actinomycetota</taxon>
        <taxon>Actinomycetes</taxon>
        <taxon>Micrococcales</taxon>
        <taxon>Micrococcaceae</taxon>
        <taxon>Nesterenkonia</taxon>
    </lineage>
</organism>
<sequence length="183" mass="20424">MSMTELLTVGHSTRELSEFLDMLGEAEVVTVVDVRRLPGSRRHPQFDAEPLAEALAEAGIGYRWEGALTGRRPVQRDVPPETNGFWTHRSFHNYADYALSQEFRDGLHRLHTDDGERPAVMCAEAVWWRCHRRIIADHLLAAGDEVLHLMGPGQLSPAELNPGARIDGATVTYPVVQPQLPTP</sequence>
<accession>A0ABU2DSJ8</accession>
<name>A0ABU2DSJ8_9MICC</name>
<dbReference type="RefSeq" id="WP_310548476.1">
    <property type="nucleotide sequence ID" value="NZ_JAVKGR010000008.1"/>
</dbReference>
<evidence type="ECO:0000313" key="2">
    <source>
        <dbReference type="Proteomes" id="UP001251870"/>
    </source>
</evidence>
<dbReference type="InterPro" id="IPR007438">
    <property type="entry name" value="DUF488"/>
</dbReference>
<proteinExistence type="predicted"/>
<gene>
    <name evidence="1" type="ORF">RIL96_07900</name>
</gene>
<dbReference type="Pfam" id="PF04343">
    <property type="entry name" value="DUF488"/>
    <property type="match status" value="1"/>
</dbReference>
<keyword evidence="2" id="KW-1185">Reference proteome</keyword>
<dbReference type="PANTHER" id="PTHR39337:SF1">
    <property type="entry name" value="BLR5642 PROTEIN"/>
    <property type="match status" value="1"/>
</dbReference>
<dbReference type="EMBL" id="JAVKGR010000008">
    <property type="protein sequence ID" value="MDR8019486.1"/>
    <property type="molecule type" value="Genomic_DNA"/>
</dbReference>